<sequence>MAPRITPFPFPIHVGTDICNISRVYSILKSGGGIRFIQKILTAEERNERAAIRHLLSVARQSPPPERPKSRLRHAYDHWAYEVAKMTPKDLTKVAEFMAGRWVLFLFSLFSSCFNISVNPRHLHTHISRFAAKEAAFKAHPHMQLHFHDIIIRYTAKKGEEGKDKSVVDGNSDSTKPEEIFKPDASGPTVAFIKAPKDRGGDEGAGQMAKVSISHDADWATAVCLGFEMPEIDMPEQREPAQVEDVR</sequence>
<protein>
    <recommendedName>
        <fullName evidence="4">4'-phosphopantetheinyl transferase domain-containing protein</fullName>
    </recommendedName>
</protein>
<dbReference type="GO" id="GO:0000287">
    <property type="term" value="F:magnesium ion binding"/>
    <property type="evidence" value="ECO:0007669"/>
    <property type="project" value="InterPro"/>
</dbReference>
<dbReference type="GO" id="GO:0008897">
    <property type="term" value="F:holo-[acyl-carrier-protein] synthase activity"/>
    <property type="evidence" value="ECO:0007669"/>
    <property type="project" value="InterPro"/>
</dbReference>
<evidence type="ECO:0000256" key="1">
    <source>
        <dbReference type="SAM" id="MobiDB-lite"/>
    </source>
</evidence>
<keyword evidence="3" id="KW-1185">Reference proteome</keyword>
<gene>
    <name evidence="2" type="ORF">B0T17DRAFT_311591</name>
</gene>
<organism evidence="2 3">
    <name type="scientific">Bombardia bombarda</name>
    <dbReference type="NCBI Taxonomy" id="252184"/>
    <lineage>
        <taxon>Eukaryota</taxon>
        <taxon>Fungi</taxon>
        <taxon>Dikarya</taxon>
        <taxon>Ascomycota</taxon>
        <taxon>Pezizomycotina</taxon>
        <taxon>Sordariomycetes</taxon>
        <taxon>Sordariomycetidae</taxon>
        <taxon>Sordariales</taxon>
        <taxon>Lasiosphaeriaceae</taxon>
        <taxon>Bombardia</taxon>
    </lineage>
</organism>
<evidence type="ECO:0000313" key="3">
    <source>
        <dbReference type="Proteomes" id="UP001174934"/>
    </source>
</evidence>
<dbReference type="Gene3D" id="3.90.470.20">
    <property type="entry name" value="4'-phosphopantetheinyl transferase domain"/>
    <property type="match status" value="2"/>
</dbReference>
<dbReference type="InterPro" id="IPR037143">
    <property type="entry name" value="4-PPantetheinyl_Trfase_dom_sf"/>
</dbReference>
<comment type="caution">
    <text evidence="2">The sequence shown here is derived from an EMBL/GenBank/DDBJ whole genome shotgun (WGS) entry which is preliminary data.</text>
</comment>
<evidence type="ECO:0000313" key="2">
    <source>
        <dbReference type="EMBL" id="KAK0617825.1"/>
    </source>
</evidence>
<reference evidence="2" key="1">
    <citation type="submission" date="2023-06" db="EMBL/GenBank/DDBJ databases">
        <title>Genome-scale phylogeny and comparative genomics of the fungal order Sordariales.</title>
        <authorList>
            <consortium name="Lawrence Berkeley National Laboratory"/>
            <person name="Hensen N."/>
            <person name="Bonometti L."/>
            <person name="Westerberg I."/>
            <person name="Brannstrom I.O."/>
            <person name="Guillou S."/>
            <person name="Cros-Aarteil S."/>
            <person name="Calhoun S."/>
            <person name="Haridas S."/>
            <person name="Kuo A."/>
            <person name="Mondo S."/>
            <person name="Pangilinan J."/>
            <person name="Riley R."/>
            <person name="LaButti K."/>
            <person name="Andreopoulos B."/>
            <person name="Lipzen A."/>
            <person name="Chen C."/>
            <person name="Yanf M."/>
            <person name="Daum C."/>
            <person name="Ng V."/>
            <person name="Clum A."/>
            <person name="Steindorff A."/>
            <person name="Ohm R."/>
            <person name="Martin F."/>
            <person name="Silar P."/>
            <person name="Natvig D."/>
            <person name="Lalanne C."/>
            <person name="Gautier V."/>
            <person name="Ament-velasquez S.L."/>
            <person name="Kruys A."/>
            <person name="Hutchinson M.I."/>
            <person name="Powell A.J."/>
            <person name="Barry K."/>
            <person name="Miller A.N."/>
            <person name="Grigoriev I.V."/>
            <person name="Debuchy R."/>
            <person name="Gladieux P."/>
            <person name="Thoren M.H."/>
            <person name="Johannesson H."/>
        </authorList>
    </citation>
    <scope>NUCLEOTIDE SEQUENCE</scope>
    <source>
        <strain evidence="2">SMH3391-2</strain>
    </source>
</reference>
<feature type="region of interest" description="Disordered" evidence="1">
    <location>
        <begin position="162"/>
        <end position="181"/>
    </location>
</feature>
<accession>A0AA40BY37</accession>
<evidence type="ECO:0008006" key="4">
    <source>
        <dbReference type="Google" id="ProtNLM"/>
    </source>
</evidence>
<dbReference type="AlphaFoldDB" id="A0AA40BY37"/>
<proteinExistence type="predicted"/>
<dbReference type="SUPFAM" id="SSF56214">
    <property type="entry name" value="4'-phosphopantetheinyl transferase"/>
    <property type="match status" value="1"/>
</dbReference>
<dbReference type="Proteomes" id="UP001174934">
    <property type="component" value="Unassembled WGS sequence"/>
</dbReference>
<dbReference type="EMBL" id="JAULSR010000005">
    <property type="protein sequence ID" value="KAK0617825.1"/>
    <property type="molecule type" value="Genomic_DNA"/>
</dbReference>
<name>A0AA40BY37_9PEZI</name>